<dbReference type="CDD" id="cd00075">
    <property type="entry name" value="HATPase"/>
    <property type="match status" value="1"/>
</dbReference>
<evidence type="ECO:0000259" key="9">
    <source>
        <dbReference type="PROSITE" id="PS50112"/>
    </source>
</evidence>
<dbReference type="InterPro" id="IPR000014">
    <property type="entry name" value="PAS"/>
</dbReference>
<dbReference type="InterPro" id="IPR050736">
    <property type="entry name" value="Sensor_HK_Regulatory"/>
</dbReference>
<dbReference type="Gene3D" id="3.30.450.20">
    <property type="entry name" value="PAS domain"/>
    <property type="match status" value="1"/>
</dbReference>
<dbReference type="SMART" id="SM00387">
    <property type="entry name" value="HATPase_c"/>
    <property type="match status" value="1"/>
</dbReference>
<dbReference type="PRINTS" id="PR00344">
    <property type="entry name" value="BCTRLSENSOR"/>
</dbReference>
<evidence type="ECO:0000256" key="1">
    <source>
        <dbReference type="ARBA" id="ARBA00000085"/>
    </source>
</evidence>
<dbReference type="InterPro" id="IPR036097">
    <property type="entry name" value="HisK_dim/P_sf"/>
</dbReference>
<dbReference type="RefSeq" id="WP_393014792.1">
    <property type="nucleotide sequence ID" value="NZ_JAZAQF010000086.1"/>
</dbReference>
<dbReference type="SUPFAM" id="SSF47384">
    <property type="entry name" value="Homodimeric domain of signal transducing histidine kinase"/>
    <property type="match status" value="1"/>
</dbReference>
<dbReference type="SUPFAM" id="SSF55785">
    <property type="entry name" value="PYP-like sensor domain (PAS domain)"/>
    <property type="match status" value="1"/>
</dbReference>
<dbReference type="Gene3D" id="3.30.565.10">
    <property type="entry name" value="Histidine kinase-like ATPase, C-terminal domain"/>
    <property type="match status" value="1"/>
</dbReference>
<dbReference type="SMART" id="SM00091">
    <property type="entry name" value="PAS"/>
    <property type="match status" value="1"/>
</dbReference>
<feature type="domain" description="Histidine kinase" evidence="8">
    <location>
        <begin position="203"/>
        <end position="419"/>
    </location>
</feature>
<dbReference type="CDD" id="cd00082">
    <property type="entry name" value="HisKA"/>
    <property type="match status" value="1"/>
</dbReference>
<evidence type="ECO:0000259" key="8">
    <source>
        <dbReference type="PROSITE" id="PS50109"/>
    </source>
</evidence>
<comment type="catalytic activity">
    <reaction evidence="1">
        <text>ATP + protein L-histidine = ADP + protein N-phospho-L-histidine.</text>
        <dbReference type="EC" id="2.7.13.3"/>
    </reaction>
</comment>
<dbReference type="InterPro" id="IPR003661">
    <property type="entry name" value="HisK_dim/P_dom"/>
</dbReference>
<dbReference type="InterPro" id="IPR036890">
    <property type="entry name" value="HATPase_C_sf"/>
</dbReference>
<keyword evidence="6" id="KW-0902">Two-component regulatory system</keyword>
<dbReference type="PANTHER" id="PTHR43711:SF26">
    <property type="entry name" value="SENSOR HISTIDINE KINASE RCSC"/>
    <property type="match status" value="1"/>
</dbReference>
<dbReference type="PROSITE" id="PS50113">
    <property type="entry name" value="PAC"/>
    <property type="match status" value="1"/>
</dbReference>
<dbReference type="Pfam" id="PF00989">
    <property type="entry name" value="PAS"/>
    <property type="match status" value="1"/>
</dbReference>
<evidence type="ECO:0000256" key="5">
    <source>
        <dbReference type="ARBA" id="ARBA00022777"/>
    </source>
</evidence>
<evidence type="ECO:0000256" key="4">
    <source>
        <dbReference type="ARBA" id="ARBA00022679"/>
    </source>
</evidence>
<evidence type="ECO:0000259" key="10">
    <source>
        <dbReference type="PROSITE" id="PS50113"/>
    </source>
</evidence>
<evidence type="ECO:0000313" key="11">
    <source>
        <dbReference type="EMBL" id="MFG3819093.1"/>
    </source>
</evidence>
<evidence type="ECO:0000256" key="3">
    <source>
        <dbReference type="ARBA" id="ARBA00022553"/>
    </source>
</evidence>
<feature type="domain" description="PAS" evidence="9">
    <location>
        <begin position="36"/>
        <end position="88"/>
    </location>
</feature>
<gene>
    <name evidence="11" type="ORF">VPK24_15730</name>
</gene>
<dbReference type="PANTHER" id="PTHR43711">
    <property type="entry name" value="TWO-COMPONENT HISTIDINE KINASE"/>
    <property type="match status" value="1"/>
</dbReference>
<dbReference type="Pfam" id="PF02518">
    <property type="entry name" value="HATPase_c"/>
    <property type="match status" value="1"/>
</dbReference>
<feature type="domain" description="PAC" evidence="10">
    <location>
        <begin position="114"/>
        <end position="167"/>
    </location>
</feature>
<dbReference type="InterPro" id="IPR001610">
    <property type="entry name" value="PAC"/>
</dbReference>
<proteinExistence type="predicted"/>
<dbReference type="SMART" id="SM00086">
    <property type="entry name" value="PAC"/>
    <property type="match status" value="1"/>
</dbReference>
<evidence type="ECO:0000256" key="2">
    <source>
        <dbReference type="ARBA" id="ARBA00012438"/>
    </source>
</evidence>
<sequence length="422" mass="48094">MRQYYWLQPVSKPTTTPAEAHISALQASPETDLETLRRQHELILNAVGEGVYGLDLAGRVTFVNPAAASMIGWEIQDLIGQSMHSVLHHSKPDGQPYPIHDCPIYQAFQDGRIHRANTEVFWRKDGSSFPVEYISTPMQDQQGNVIGTVVTFQDITQRKWAETLLQRTNEELELKVRDRTAQLHRANQELQELSDLKSRFVSMVCHEFRNPLNNILLSASSLDRYDAQLSHEQRQNYLQGVKNDVERMTQMIDDILVIGKTEAHKLMVQPQPIELVQFCHSLVAEMQATSDQQSLSMLSRHRHVMANLDEKLLRSILTNILSNSIRYSHHHQSPIHLRLSKRSGQVTFQICDQGIGIPREDLPHLFEPFRRGKNVSNIPGTGLGLNIVKRFVDLQHGTIKIDSKLNVGTTFKITLPLGWNET</sequence>
<dbReference type="Proteomes" id="UP001604335">
    <property type="component" value="Unassembled WGS sequence"/>
</dbReference>
<feature type="coiled-coil region" evidence="7">
    <location>
        <begin position="169"/>
        <end position="196"/>
    </location>
</feature>
<dbReference type="InterPro" id="IPR005467">
    <property type="entry name" value="His_kinase_dom"/>
</dbReference>
<dbReference type="InterPro" id="IPR000700">
    <property type="entry name" value="PAS-assoc_C"/>
</dbReference>
<evidence type="ECO:0000256" key="7">
    <source>
        <dbReference type="SAM" id="Coils"/>
    </source>
</evidence>
<dbReference type="InterPro" id="IPR013767">
    <property type="entry name" value="PAS_fold"/>
</dbReference>
<dbReference type="Pfam" id="PF00512">
    <property type="entry name" value="HisKA"/>
    <property type="match status" value="1"/>
</dbReference>
<evidence type="ECO:0000256" key="6">
    <source>
        <dbReference type="ARBA" id="ARBA00023012"/>
    </source>
</evidence>
<dbReference type="PROSITE" id="PS50109">
    <property type="entry name" value="HIS_KIN"/>
    <property type="match status" value="1"/>
</dbReference>
<keyword evidence="5 11" id="KW-0418">Kinase</keyword>
<dbReference type="SUPFAM" id="SSF55874">
    <property type="entry name" value="ATPase domain of HSP90 chaperone/DNA topoisomerase II/histidine kinase"/>
    <property type="match status" value="1"/>
</dbReference>
<dbReference type="EMBL" id="JAZAQF010000086">
    <property type="protein sequence ID" value="MFG3819093.1"/>
    <property type="molecule type" value="Genomic_DNA"/>
</dbReference>
<dbReference type="CDD" id="cd00130">
    <property type="entry name" value="PAS"/>
    <property type="match status" value="1"/>
</dbReference>
<dbReference type="NCBIfam" id="TIGR00229">
    <property type="entry name" value="sensory_box"/>
    <property type="match status" value="1"/>
</dbReference>
<dbReference type="InterPro" id="IPR004358">
    <property type="entry name" value="Sig_transdc_His_kin-like_C"/>
</dbReference>
<dbReference type="InterPro" id="IPR035965">
    <property type="entry name" value="PAS-like_dom_sf"/>
</dbReference>
<dbReference type="InterPro" id="IPR003594">
    <property type="entry name" value="HATPase_dom"/>
</dbReference>
<evidence type="ECO:0000313" key="12">
    <source>
        <dbReference type="Proteomes" id="UP001604335"/>
    </source>
</evidence>
<name>A0ABW7CG94_9CYAN</name>
<organism evidence="11 12">
    <name type="scientific">Limnothrix redekei LRLZ20PSL1</name>
    <dbReference type="NCBI Taxonomy" id="3112953"/>
    <lineage>
        <taxon>Bacteria</taxon>
        <taxon>Bacillati</taxon>
        <taxon>Cyanobacteriota</taxon>
        <taxon>Cyanophyceae</taxon>
        <taxon>Pseudanabaenales</taxon>
        <taxon>Pseudanabaenaceae</taxon>
        <taxon>Limnothrix</taxon>
    </lineage>
</organism>
<keyword evidence="7" id="KW-0175">Coiled coil</keyword>
<dbReference type="Gene3D" id="1.10.287.130">
    <property type="match status" value="1"/>
</dbReference>
<protein>
    <recommendedName>
        <fullName evidence="2">histidine kinase</fullName>
        <ecNumber evidence="2">2.7.13.3</ecNumber>
    </recommendedName>
</protein>
<dbReference type="EC" id="2.7.13.3" evidence="2"/>
<accession>A0ABW7CG94</accession>
<reference evidence="12" key="1">
    <citation type="journal article" date="2024" name="Algal Res.">
        <title>Biochemical, toxicological and genomic investigation of a high-biomass producing Limnothrix strain isolated from Italian shallow drinking water reservoir.</title>
        <authorList>
            <person name="Simonazzi M."/>
            <person name="Shishido T.K."/>
            <person name="Delbaje E."/>
            <person name="Wahlsten M."/>
            <person name="Fewer D.P."/>
            <person name="Sivonen K."/>
            <person name="Pezzolesi L."/>
            <person name="Pistocchi R."/>
        </authorList>
    </citation>
    <scope>NUCLEOTIDE SEQUENCE [LARGE SCALE GENOMIC DNA]</scope>
    <source>
        <strain evidence="12">LRLZ20PSL1</strain>
    </source>
</reference>
<keyword evidence="12" id="KW-1185">Reference proteome</keyword>
<keyword evidence="4" id="KW-0808">Transferase</keyword>
<keyword evidence="3" id="KW-0597">Phosphoprotein</keyword>
<dbReference type="PROSITE" id="PS50112">
    <property type="entry name" value="PAS"/>
    <property type="match status" value="1"/>
</dbReference>
<comment type="caution">
    <text evidence="11">The sequence shown here is derived from an EMBL/GenBank/DDBJ whole genome shotgun (WGS) entry which is preliminary data.</text>
</comment>
<dbReference type="GO" id="GO:0016301">
    <property type="term" value="F:kinase activity"/>
    <property type="evidence" value="ECO:0007669"/>
    <property type="project" value="UniProtKB-KW"/>
</dbReference>
<dbReference type="SMART" id="SM00388">
    <property type="entry name" value="HisKA"/>
    <property type="match status" value="1"/>
</dbReference>